<dbReference type="SMART" id="SM00345">
    <property type="entry name" value="HTH_GNTR"/>
    <property type="match status" value="1"/>
</dbReference>
<dbReference type="SUPFAM" id="SSF46785">
    <property type="entry name" value="Winged helix' DNA-binding domain"/>
    <property type="match status" value="1"/>
</dbReference>
<dbReference type="Pfam" id="PF00392">
    <property type="entry name" value="GntR"/>
    <property type="match status" value="1"/>
</dbReference>
<dbReference type="InterPro" id="IPR036388">
    <property type="entry name" value="WH-like_DNA-bd_sf"/>
</dbReference>
<dbReference type="InterPro" id="IPR036390">
    <property type="entry name" value="WH_DNA-bd_sf"/>
</dbReference>
<dbReference type="Gene3D" id="1.10.10.10">
    <property type="entry name" value="Winged helix-like DNA-binding domain superfamily/Winged helix DNA-binding domain"/>
    <property type="match status" value="1"/>
</dbReference>
<comment type="caution">
    <text evidence="5">The sequence shown here is derived from an EMBL/GenBank/DDBJ whole genome shotgun (WGS) entry which is preliminary data.</text>
</comment>
<dbReference type="AlphaFoldDB" id="A0A9D2B743"/>
<keyword evidence="2" id="KW-0238">DNA-binding</keyword>
<evidence type="ECO:0000313" key="6">
    <source>
        <dbReference type="Proteomes" id="UP000886800"/>
    </source>
</evidence>
<gene>
    <name evidence="5" type="ORF">H9736_00430</name>
</gene>
<keyword evidence="1" id="KW-0805">Transcription regulation</keyword>
<dbReference type="CDD" id="cd07377">
    <property type="entry name" value="WHTH_GntR"/>
    <property type="match status" value="1"/>
</dbReference>
<proteinExistence type="predicted"/>
<dbReference type="PANTHER" id="PTHR38445">
    <property type="entry name" value="HTH-TYPE TRANSCRIPTIONAL REPRESSOR YTRA"/>
    <property type="match status" value="1"/>
</dbReference>
<organism evidence="5 6">
    <name type="scientific">Candidatus Anaerotruncus excrementipullorum</name>
    <dbReference type="NCBI Taxonomy" id="2838465"/>
    <lineage>
        <taxon>Bacteria</taxon>
        <taxon>Bacillati</taxon>
        <taxon>Bacillota</taxon>
        <taxon>Clostridia</taxon>
        <taxon>Eubacteriales</taxon>
        <taxon>Oscillospiraceae</taxon>
        <taxon>Anaerotruncus</taxon>
    </lineage>
</organism>
<sequence>MLTLDLQSRRPIYEQLIHGLLELVSLGVLAPDTQLPSVRSMARDLGINPNTVQKAYQELERSGIVYSVAGKGSFIAPNQNANKVLLCQSVEKIQNAVREGRRAGMDRAQVEAAVEQVFQEEIQ</sequence>
<reference evidence="5" key="1">
    <citation type="journal article" date="2021" name="PeerJ">
        <title>Extensive microbial diversity within the chicken gut microbiome revealed by metagenomics and culture.</title>
        <authorList>
            <person name="Gilroy R."/>
            <person name="Ravi A."/>
            <person name="Getino M."/>
            <person name="Pursley I."/>
            <person name="Horton D.L."/>
            <person name="Alikhan N.F."/>
            <person name="Baker D."/>
            <person name="Gharbi K."/>
            <person name="Hall N."/>
            <person name="Watson M."/>
            <person name="Adriaenssens E.M."/>
            <person name="Foster-Nyarko E."/>
            <person name="Jarju S."/>
            <person name="Secka A."/>
            <person name="Antonio M."/>
            <person name="Oren A."/>
            <person name="Chaudhuri R.R."/>
            <person name="La Ragione R."/>
            <person name="Hildebrand F."/>
            <person name="Pallen M.J."/>
        </authorList>
    </citation>
    <scope>NUCLEOTIDE SEQUENCE</scope>
    <source>
        <strain evidence="5">CHK188-5543</strain>
    </source>
</reference>
<evidence type="ECO:0000256" key="1">
    <source>
        <dbReference type="ARBA" id="ARBA00023015"/>
    </source>
</evidence>
<dbReference type="InterPro" id="IPR000524">
    <property type="entry name" value="Tscrpt_reg_HTH_GntR"/>
</dbReference>
<dbReference type="PANTHER" id="PTHR38445:SF9">
    <property type="entry name" value="HTH-TYPE TRANSCRIPTIONAL REPRESSOR YTRA"/>
    <property type="match status" value="1"/>
</dbReference>
<evidence type="ECO:0000256" key="3">
    <source>
        <dbReference type="ARBA" id="ARBA00023163"/>
    </source>
</evidence>
<dbReference type="Proteomes" id="UP000886800">
    <property type="component" value="Unassembled WGS sequence"/>
</dbReference>
<evidence type="ECO:0000259" key="4">
    <source>
        <dbReference type="PROSITE" id="PS50949"/>
    </source>
</evidence>
<dbReference type="GO" id="GO:0003677">
    <property type="term" value="F:DNA binding"/>
    <property type="evidence" value="ECO:0007669"/>
    <property type="project" value="UniProtKB-KW"/>
</dbReference>
<keyword evidence="3" id="KW-0804">Transcription</keyword>
<name>A0A9D2B743_9FIRM</name>
<reference evidence="5" key="2">
    <citation type="submission" date="2021-04" db="EMBL/GenBank/DDBJ databases">
        <authorList>
            <person name="Gilroy R."/>
        </authorList>
    </citation>
    <scope>NUCLEOTIDE SEQUENCE</scope>
    <source>
        <strain evidence="5">CHK188-5543</strain>
    </source>
</reference>
<dbReference type="PROSITE" id="PS50949">
    <property type="entry name" value="HTH_GNTR"/>
    <property type="match status" value="1"/>
</dbReference>
<accession>A0A9D2B743</accession>
<protein>
    <submittedName>
        <fullName evidence="5">GntR family transcriptional regulator</fullName>
    </submittedName>
</protein>
<evidence type="ECO:0000256" key="2">
    <source>
        <dbReference type="ARBA" id="ARBA00023125"/>
    </source>
</evidence>
<dbReference type="GO" id="GO:0003700">
    <property type="term" value="F:DNA-binding transcription factor activity"/>
    <property type="evidence" value="ECO:0007669"/>
    <property type="project" value="InterPro"/>
</dbReference>
<evidence type="ECO:0000313" key="5">
    <source>
        <dbReference type="EMBL" id="HIX64692.1"/>
    </source>
</evidence>
<feature type="domain" description="HTH gntR-type" evidence="4">
    <location>
        <begin position="10"/>
        <end position="78"/>
    </location>
</feature>
<dbReference type="EMBL" id="DXES01000011">
    <property type="protein sequence ID" value="HIX64692.1"/>
    <property type="molecule type" value="Genomic_DNA"/>
</dbReference>